<dbReference type="EMBL" id="GAIX01008130">
    <property type="protein sequence ID" value="JAA84430.1"/>
    <property type="molecule type" value="Transcribed_RNA"/>
</dbReference>
<reference evidence="1" key="2">
    <citation type="submission" date="2013-05" db="EMBL/GenBank/DDBJ databases">
        <authorList>
            <person name="Carter J.-M."/>
            <person name="Baker S.C."/>
            <person name="Pink R."/>
            <person name="Carter D.R.F."/>
            <person name="Collins A."/>
            <person name="Tomlin J."/>
            <person name="Gibbs M."/>
            <person name="Breuker C.J."/>
        </authorList>
    </citation>
    <scope>NUCLEOTIDE SEQUENCE</scope>
    <source>
        <tissue evidence="1">Ovary</tissue>
    </source>
</reference>
<proteinExistence type="predicted"/>
<evidence type="ECO:0000313" key="1">
    <source>
        <dbReference type="EMBL" id="JAA84430.1"/>
    </source>
</evidence>
<name>S4PBW3_9NEOP</name>
<reference evidence="1" key="1">
    <citation type="journal article" date="2013" name="BMC Genomics">
        <title>Unscrambling butterfly oogenesis.</title>
        <authorList>
            <person name="Carter J.M."/>
            <person name="Baker S.C."/>
            <person name="Pink R."/>
            <person name="Carter D.R."/>
            <person name="Collins A."/>
            <person name="Tomlin J."/>
            <person name="Gibbs M."/>
            <person name="Breuker C.J."/>
        </authorList>
    </citation>
    <scope>NUCLEOTIDE SEQUENCE</scope>
    <source>
        <tissue evidence="1">Ovary</tissue>
    </source>
</reference>
<organism evidence="1">
    <name type="scientific">Pararge aegeria</name>
    <name type="common">speckled wood butterfly</name>
    <dbReference type="NCBI Taxonomy" id="116150"/>
    <lineage>
        <taxon>Eukaryota</taxon>
        <taxon>Metazoa</taxon>
        <taxon>Ecdysozoa</taxon>
        <taxon>Arthropoda</taxon>
        <taxon>Hexapoda</taxon>
        <taxon>Insecta</taxon>
        <taxon>Pterygota</taxon>
        <taxon>Neoptera</taxon>
        <taxon>Endopterygota</taxon>
        <taxon>Lepidoptera</taxon>
        <taxon>Glossata</taxon>
        <taxon>Ditrysia</taxon>
        <taxon>Papilionoidea</taxon>
        <taxon>Nymphalidae</taxon>
        <taxon>Satyrinae</taxon>
        <taxon>Satyrini</taxon>
        <taxon>Parargina</taxon>
        <taxon>Pararge</taxon>
    </lineage>
</organism>
<accession>S4PBW3</accession>
<protein>
    <submittedName>
        <fullName evidence="1">Uncharacterized protein</fullName>
    </submittedName>
</protein>
<sequence>MMYLVLFHCNCTDSWQFRCIYFVSKRTAHKLQSCNRNAVQTRNAGMYRHLLGVLAMLQTITLSKFYGDFC</sequence>
<dbReference type="AlphaFoldDB" id="S4PBW3"/>